<dbReference type="RefSeq" id="WP_182341672.1">
    <property type="nucleotide sequence ID" value="NZ_JACGXS010000014.1"/>
</dbReference>
<dbReference type="Pfam" id="PF17775">
    <property type="entry name" value="YchJ_M-like"/>
    <property type="match status" value="1"/>
</dbReference>
<dbReference type="InterPro" id="IPR032710">
    <property type="entry name" value="NTF2-like_dom_sf"/>
</dbReference>
<dbReference type="SUPFAM" id="SSF54427">
    <property type="entry name" value="NTF2-like"/>
    <property type="match status" value="1"/>
</dbReference>
<name>A0A7W3IKE4_9GAMM</name>
<dbReference type="AlphaFoldDB" id="A0A7W3IKE4"/>
<dbReference type="Gene3D" id="3.10.450.50">
    <property type="match status" value="1"/>
</dbReference>
<evidence type="ECO:0000259" key="2">
    <source>
        <dbReference type="Pfam" id="PF17775"/>
    </source>
</evidence>
<proteinExistence type="inferred from homology"/>
<keyword evidence="4" id="KW-1185">Reference proteome</keyword>
<evidence type="ECO:0000256" key="1">
    <source>
        <dbReference type="HAMAP-Rule" id="MF_00612"/>
    </source>
</evidence>
<dbReference type="PANTHER" id="PTHR33747">
    <property type="entry name" value="UPF0225 PROTEIN SCO1677"/>
    <property type="match status" value="1"/>
</dbReference>
<dbReference type="HAMAP" id="MF_00612">
    <property type="entry name" value="UPF0225"/>
    <property type="match status" value="1"/>
</dbReference>
<reference evidence="3 4" key="1">
    <citation type="submission" date="2020-08" db="EMBL/GenBank/DDBJ databases">
        <title>Stenotrophomonas tumulicola JCM 30961.</title>
        <authorList>
            <person name="Deng Y."/>
        </authorList>
    </citation>
    <scope>NUCLEOTIDE SEQUENCE [LARGE SCALE GENOMIC DNA]</scope>
    <source>
        <strain evidence="3 4">JCM 30961</strain>
    </source>
</reference>
<accession>A0A7W3IKE4</accession>
<dbReference type="EMBL" id="JACGXS010000014">
    <property type="protein sequence ID" value="MBA8683629.1"/>
    <property type="molecule type" value="Genomic_DNA"/>
</dbReference>
<dbReference type="InterPro" id="IPR048469">
    <property type="entry name" value="YchJ-like_M"/>
</dbReference>
<dbReference type="Proteomes" id="UP000547058">
    <property type="component" value="Unassembled WGS sequence"/>
</dbReference>
<dbReference type="NCBIfam" id="NF003262">
    <property type="entry name" value="PRK04233.1"/>
    <property type="match status" value="1"/>
</dbReference>
<dbReference type="InterPro" id="IPR023006">
    <property type="entry name" value="YchJ-like"/>
</dbReference>
<comment type="caution">
    <text evidence="3">The sequence shown here is derived from an EMBL/GenBank/DDBJ whole genome shotgun (WGS) entry which is preliminary data.</text>
</comment>
<evidence type="ECO:0000313" key="4">
    <source>
        <dbReference type="Proteomes" id="UP000547058"/>
    </source>
</evidence>
<feature type="domain" description="YchJ-like middle NTF2-like" evidence="2">
    <location>
        <begin position="33"/>
        <end position="128"/>
    </location>
</feature>
<comment type="similarity">
    <text evidence="1">Belongs to the UPF0225 family.</text>
</comment>
<gene>
    <name evidence="3" type="ORF">H4O11_17650</name>
</gene>
<dbReference type="PANTHER" id="PTHR33747:SF1">
    <property type="entry name" value="ADENYLATE CYCLASE-ASSOCIATED CAP C-TERMINAL DOMAIN-CONTAINING PROTEIN"/>
    <property type="match status" value="1"/>
</dbReference>
<sequence>MSKNSPTPCPCDPGRPYADCCGRYHAGAAAPDAASLMRSRYSAYVLQRTDYLLASWHPETRPVELSLDDVPGQRTQWLGLTVHSHREEGDKADVRFTARYRIGGGSAVKMTEHSRFQRIGGQWFYLDALGASPPRDTALTAAARS</sequence>
<evidence type="ECO:0000313" key="3">
    <source>
        <dbReference type="EMBL" id="MBA8683629.1"/>
    </source>
</evidence>
<organism evidence="3 4">
    <name type="scientific">Stenotrophomonas tumulicola</name>
    <dbReference type="NCBI Taxonomy" id="1685415"/>
    <lineage>
        <taxon>Bacteria</taxon>
        <taxon>Pseudomonadati</taxon>
        <taxon>Pseudomonadota</taxon>
        <taxon>Gammaproteobacteria</taxon>
        <taxon>Lysobacterales</taxon>
        <taxon>Lysobacteraceae</taxon>
        <taxon>Stenotrophomonas</taxon>
    </lineage>
</organism>
<protein>
    <recommendedName>
        <fullName evidence="1">UPF0225 protein H4O11_17650</fullName>
    </recommendedName>
</protein>